<organism evidence="2 3">
    <name type="scientific">Marinicauda pacifica</name>
    <dbReference type="NCBI Taxonomy" id="1133559"/>
    <lineage>
        <taxon>Bacteria</taxon>
        <taxon>Pseudomonadati</taxon>
        <taxon>Pseudomonadota</taxon>
        <taxon>Alphaproteobacteria</taxon>
        <taxon>Maricaulales</taxon>
        <taxon>Maricaulaceae</taxon>
        <taxon>Marinicauda</taxon>
    </lineage>
</organism>
<evidence type="ECO:0000313" key="2">
    <source>
        <dbReference type="EMBL" id="TGY92220.1"/>
    </source>
</evidence>
<keyword evidence="1" id="KW-1133">Transmembrane helix</keyword>
<reference evidence="2 3" key="1">
    <citation type="journal article" date="2013" name="Int. J. Syst. Evol. Microbiol.">
        <title>Marinicauda pacifica gen. nov., sp. nov., a prosthecate alphaproteobacterium of the family Hyphomonadaceae isolated from deep seawater.</title>
        <authorList>
            <person name="Zhang X.Y."/>
            <person name="Li G.W."/>
            <person name="Wang C.S."/>
            <person name="Zhang Y.J."/>
            <person name="Xu X.W."/>
            <person name="Li H."/>
            <person name="Liu A."/>
            <person name="Liu C."/>
            <person name="Xie B.B."/>
            <person name="Qin Q.L."/>
            <person name="Xu Z."/>
            <person name="Chen X.L."/>
            <person name="Zhou B.C."/>
            <person name="Zhang Y.Z."/>
        </authorList>
    </citation>
    <scope>NUCLEOTIDE SEQUENCE [LARGE SCALE GENOMIC DNA]</scope>
    <source>
        <strain evidence="2 3">P-1 km-3</strain>
    </source>
</reference>
<dbReference type="Pfam" id="PF20398">
    <property type="entry name" value="DUF6691"/>
    <property type="match status" value="1"/>
</dbReference>
<evidence type="ECO:0000313" key="3">
    <source>
        <dbReference type="Proteomes" id="UP000305451"/>
    </source>
</evidence>
<dbReference type="RefSeq" id="WP_135945354.1">
    <property type="nucleotide sequence ID" value="NZ_BMEI01000003.1"/>
</dbReference>
<gene>
    <name evidence="2" type="ORF">E5162_11220</name>
</gene>
<comment type="caution">
    <text evidence="2">The sequence shown here is derived from an EMBL/GenBank/DDBJ whole genome shotgun (WGS) entry which is preliminary data.</text>
</comment>
<dbReference type="AlphaFoldDB" id="A0A4S2H8Q4"/>
<keyword evidence="3" id="KW-1185">Reference proteome</keyword>
<sequence>MMKTLAAGVSGLIFGLGLIVSGMTNPMKVQNFLDIAGAWDPSLALVMASALAVTALGYRLVLPRQGPVFEEQFSLPEITKVDSRLLAGSAIFGVGWGIAGLCPGPALTASLIAPLPVLIFVAAMLAAILAWRWRPQARAQA</sequence>
<dbReference type="Proteomes" id="UP000305451">
    <property type="component" value="Unassembled WGS sequence"/>
</dbReference>
<protein>
    <submittedName>
        <fullName evidence="2">YeeE/YedE family protein</fullName>
    </submittedName>
</protein>
<feature type="transmembrane region" description="Helical" evidence="1">
    <location>
        <begin position="107"/>
        <end position="131"/>
    </location>
</feature>
<proteinExistence type="predicted"/>
<dbReference type="EMBL" id="SRXV01000003">
    <property type="protein sequence ID" value="TGY92220.1"/>
    <property type="molecule type" value="Genomic_DNA"/>
</dbReference>
<dbReference type="OrthoDB" id="9790409at2"/>
<dbReference type="InterPro" id="IPR046513">
    <property type="entry name" value="DUF6691"/>
</dbReference>
<name>A0A4S2H8Q4_9PROT</name>
<evidence type="ECO:0000256" key="1">
    <source>
        <dbReference type="SAM" id="Phobius"/>
    </source>
</evidence>
<keyword evidence="1" id="KW-0812">Transmembrane</keyword>
<accession>A0A4S2H8Q4</accession>
<feature type="transmembrane region" description="Helical" evidence="1">
    <location>
        <begin position="83"/>
        <end position="101"/>
    </location>
</feature>
<feature type="transmembrane region" description="Helical" evidence="1">
    <location>
        <begin position="42"/>
        <end position="62"/>
    </location>
</feature>
<keyword evidence="1" id="KW-0472">Membrane</keyword>